<protein>
    <submittedName>
        <fullName evidence="1">Uncharacterized protein</fullName>
    </submittedName>
</protein>
<evidence type="ECO:0000313" key="2">
    <source>
        <dbReference type="Proteomes" id="UP000318538"/>
    </source>
</evidence>
<dbReference type="KEGG" id="rlc:K227x_33570"/>
<keyword evidence="2" id="KW-1185">Reference proteome</keyword>
<organism evidence="1 2">
    <name type="scientific">Rubripirellula lacrimiformis</name>
    <dbReference type="NCBI Taxonomy" id="1930273"/>
    <lineage>
        <taxon>Bacteria</taxon>
        <taxon>Pseudomonadati</taxon>
        <taxon>Planctomycetota</taxon>
        <taxon>Planctomycetia</taxon>
        <taxon>Pirellulales</taxon>
        <taxon>Pirellulaceae</taxon>
        <taxon>Rubripirellula</taxon>
    </lineage>
</organism>
<accession>A0A517NCU4</accession>
<reference evidence="1 2" key="1">
    <citation type="submission" date="2019-02" db="EMBL/GenBank/DDBJ databases">
        <title>Deep-cultivation of Planctomycetes and their phenomic and genomic characterization uncovers novel biology.</title>
        <authorList>
            <person name="Wiegand S."/>
            <person name="Jogler M."/>
            <person name="Boedeker C."/>
            <person name="Pinto D."/>
            <person name="Vollmers J."/>
            <person name="Rivas-Marin E."/>
            <person name="Kohn T."/>
            <person name="Peeters S.H."/>
            <person name="Heuer A."/>
            <person name="Rast P."/>
            <person name="Oberbeckmann S."/>
            <person name="Bunk B."/>
            <person name="Jeske O."/>
            <person name="Meyerdierks A."/>
            <person name="Storesund J.E."/>
            <person name="Kallscheuer N."/>
            <person name="Luecker S."/>
            <person name="Lage O.M."/>
            <person name="Pohl T."/>
            <person name="Merkel B.J."/>
            <person name="Hornburger P."/>
            <person name="Mueller R.-W."/>
            <person name="Bruemmer F."/>
            <person name="Labrenz M."/>
            <person name="Spormann A.M."/>
            <person name="Op den Camp H."/>
            <person name="Overmann J."/>
            <person name="Amann R."/>
            <person name="Jetten M.S.M."/>
            <person name="Mascher T."/>
            <person name="Medema M.H."/>
            <person name="Devos D.P."/>
            <person name="Kaster A.-K."/>
            <person name="Ovreas L."/>
            <person name="Rohde M."/>
            <person name="Galperin M.Y."/>
            <person name="Jogler C."/>
        </authorList>
    </citation>
    <scope>NUCLEOTIDE SEQUENCE [LARGE SCALE GENOMIC DNA]</scope>
    <source>
        <strain evidence="1 2">K22_7</strain>
    </source>
</reference>
<proteinExistence type="predicted"/>
<dbReference type="Proteomes" id="UP000318538">
    <property type="component" value="Chromosome"/>
</dbReference>
<dbReference type="AlphaFoldDB" id="A0A517NCU4"/>
<evidence type="ECO:0000313" key="1">
    <source>
        <dbReference type="EMBL" id="QDT04959.1"/>
    </source>
</evidence>
<dbReference type="EMBL" id="CP036525">
    <property type="protein sequence ID" value="QDT04959.1"/>
    <property type="molecule type" value="Genomic_DNA"/>
</dbReference>
<name>A0A517NCU4_9BACT</name>
<gene>
    <name evidence="1" type="ORF">K227x_33570</name>
</gene>
<sequence>MPMIPTCMQIRKSRHRPYIALELLGFFRSLEWVCEVCSDENSPLFYA</sequence>